<gene>
    <name evidence="1" type="ORF">B1812_08950</name>
</gene>
<evidence type="ECO:0000313" key="2">
    <source>
        <dbReference type="Proteomes" id="UP000193978"/>
    </source>
</evidence>
<dbReference type="STRING" id="655015.B1812_08950"/>
<reference evidence="1 2" key="1">
    <citation type="submission" date="2017-02" db="EMBL/GenBank/DDBJ databases">
        <authorList>
            <person name="Peterson S.W."/>
        </authorList>
    </citation>
    <scope>NUCLEOTIDE SEQUENCE [LARGE SCALE GENOMIC DNA]</scope>
    <source>
        <strain evidence="1 2">S285</strain>
    </source>
</reference>
<accession>A0A1W6MUM5</accession>
<sequence>MVDLRFKIEGAEAERFSVSPLLIFFLRVETELQRRVDSIMLNCQIRIDATRRAYSAVERERLGELFGAPERWSETLRSLLWAQVSIVVPRFEGETTVRLAAPCTYDFCVASAKYFYGVTDGEIPLTFLFSGSLFFKDEPGSLQIEQISWSTEANYRMPVELWREAMEMHYPNGVLLRLDAEAFDRLYRFKRRRGLLGFEEALATLLDTAEAET</sequence>
<dbReference type="EMBL" id="CP019948">
    <property type="protein sequence ID" value="ARN81189.1"/>
    <property type="molecule type" value="Genomic_DNA"/>
</dbReference>
<dbReference type="Proteomes" id="UP000193978">
    <property type="component" value="Chromosome"/>
</dbReference>
<organism evidence="1 2">
    <name type="scientific">Methylocystis bryophila</name>
    <dbReference type="NCBI Taxonomy" id="655015"/>
    <lineage>
        <taxon>Bacteria</taxon>
        <taxon>Pseudomonadati</taxon>
        <taxon>Pseudomonadota</taxon>
        <taxon>Alphaproteobacteria</taxon>
        <taxon>Hyphomicrobiales</taxon>
        <taxon>Methylocystaceae</taxon>
        <taxon>Methylocystis</taxon>
    </lineage>
</organism>
<dbReference type="Pfam" id="PF19562">
    <property type="entry name" value="DUF6084"/>
    <property type="match status" value="1"/>
</dbReference>
<dbReference type="RefSeq" id="WP_085771277.1">
    <property type="nucleotide sequence ID" value="NZ_AP027149.1"/>
</dbReference>
<evidence type="ECO:0000313" key="1">
    <source>
        <dbReference type="EMBL" id="ARN81189.1"/>
    </source>
</evidence>
<dbReference type="InterPro" id="IPR045730">
    <property type="entry name" value="DUF6084"/>
</dbReference>
<name>A0A1W6MUM5_9HYPH</name>
<dbReference type="AlphaFoldDB" id="A0A1W6MUM5"/>
<dbReference type="KEGG" id="mbry:B1812_08950"/>
<keyword evidence="2" id="KW-1185">Reference proteome</keyword>
<proteinExistence type="predicted"/>
<dbReference type="OrthoDB" id="115056at2"/>
<protein>
    <submittedName>
        <fullName evidence="1">Uncharacterized protein</fullName>
    </submittedName>
</protein>